<comment type="caution">
    <text evidence="3">The sequence shown here is derived from an EMBL/GenBank/DDBJ whole genome shotgun (WGS) entry which is preliminary data.</text>
</comment>
<name>A0A927MS23_9ACTN</name>
<proteinExistence type="predicted"/>
<evidence type="ECO:0000313" key="3">
    <source>
        <dbReference type="EMBL" id="MBE1605619.1"/>
    </source>
</evidence>
<evidence type="ECO:0000256" key="1">
    <source>
        <dbReference type="SAM" id="MobiDB-lite"/>
    </source>
</evidence>
<feature type="compositionally biased region" description="Basic and acidic residues" evidence="1">
    <location>
        <begin position="288"/>
        <end position="300"/>
    </location>
</feature>
<dbReference type="PANTHER" id="PTHR33055">
    <property type="entry name" value="TRANSPOSASE FOR INSERTION SEQUENCE ELEMENT IS1111A"/>
    <property type="match status" value="1"/>
</dbReference>
<dbReference type="Proteomes" id="UP000638648">
    <property type="component" value="Unassembled WGS sequence"/>
</dbReference>
<evidence type="ECO:0000313" key="4">
    <source>
        <dbReference type="Proteomes" id="UP000638648"/>
    </source>
</evidence>
<keyword evidence="4" id="KW-1185">Reference proteome</keyword>
<dbReference type="PANTHER" id="PTHR33055:SF3">
    <property type="entry name" value="PUTATIVE TRANSPOSASE FOR IS117-RELATED"/>
    <property type="match status" value="1"/>
</dbReference>
<accession>A0A927MS23</accession>
<dbReference type="GO" id="GO:0003677">
    <property type="term" value="F:DNA binding"/>
    <property type="evidence" value="ECO:0007669"/>
    <property type="project" value="InterPro"/>
</dbReference>
<dbReference type="InterPro" id="IPR047650">
    <property type="entry name" value="Transpos_IS110"/>
</dbReference>
<feature type="region of interest" description="Disordered" evidence="1">
    <location>
        <begin position="288"/>
        <end position="307"/>
    </location>
</feature>
<gene>
    <name evidence="3" type="ORF">HEB94_002467</name>
</gene>
<evidence type="ECO:0000259" key="2">
    <source>
        <dbReference type="Pfam" id="PF01548"/>
    </source>
</evidence>
<reference evidence="3" key="1">
    <citation type="submission" date="2020-10" db="EMBL/GenBank/DDBJ databases">
        <title>Sequencing the genomes of 1000 actinobacteria strains.</title>
        <authorList>
            <person name="Klenk H.-P."/>
        </authorList>
    </citation>
    <scope>NUCLEOTIDE SEQUENCE</scope>
    <source>
        <strain evidence="3">DSM 45354</strain>
    </source>
</reference>
<dbReference type="GO" id="GO:0004803">
    <property type="term" value="F:transposase activity"/>
    <property type="evidence" value="ECO:0007669"/>
    <property type="project" value="InterPro"/>
</dbReference>
<dbReference type="AlphaFoldDB" id="A0A927MS23"/>
<protein>
    <submittedName>
        <fullName evidence="3">Transposase</fullName>
    </submittedName>
</protein>
<dbReference type="EMBL" id="JADBEM010000001">
    <property type="protein sequence ID" value="MBE1605619.1"/>
    <property type="molecule type" value="Genomic_DNA"/>
</dbReference>
<dbReference type="InterPro" id="IPR002525">
    <property type="entry name" value="Transp_IS110-like_N"/>
</dbReference>
<dbReference type="Pfam" id="PF01548">
    <property type="entry name" value="DEDD_Tnp_IS110"/>
    <property type="match status" value="1"/>
</dbReference>
<dbReference type="GO" id="GO:0006313">
    <property type="term" value="P:DNA transposition"/>
    <property type="evidence" value="ECO:0007669"/>
    <property type="project" value="InterPro"/>
</dbReference>
<sequence>MELQDESGRKLCTARLEEGVSGIGRLHALIGQQLGEDASPDQVLVGIETDRGPWVGALVAAGYSVYAVNPRQVARFRERHRSSGAKSDTADAHALAEMVRTDSHQLRQVAGDSAQAEAVKVVARAHQNLIWERTRHTQRLRAALREYFPAALDAFADTGLTGADTLELLARAADPTAAAKLTIAQISAAMKRAHRRNIAVKATKIAACLRTEELGQPEPVTAAYAAAVRAEVALLGALNTQVKAMEAQVEAHFGRHPDVEIYLSQPGIGQIVGARVLGEFGDDPDRYTTAKTRKNCEDHGVSSQAVA</sequence>
<feature type="domain" description="Transposase IS110-like N-terminal" evidence="2">
    <location>
        <begin position="3"/>
        <end position="149"/>
    </location>
</feature>
<organism evidence="3 4">
    <name type="scientific">Actinopolymorpha pittospori</name>
    <dbReference type="NCBI Taxonomy" id="648752"/>
    <lineage>
        <taxon>Bacteria</taxon>
        <taxon>Bacillati</taxon>
        <taxon>Actinomycetota</taxon>
        <taxon>Actinomycetes</taxon>
        <taxon>Propionibacteriales</taxon>
        <taxon>Actinopolymorphaceae</taxon>
        <taxon>Actinopolymorpha</taxon>
    </lineage>
</organism>